<dbReference type="Pfam" id="PF01740">
    <property type="entry name" value="STAS"/>
    <property type="match status" value="1"/>
</dbReference>
<feature type="transmembrane region" description="Helical" evidence="5">
    <location>
        <begin position="199"/>
        <end position="217"/>
    </location>
</feature>
<dbReference type="CDD" id="cd07042">
    <property type="entry name" value="STAS_SulP_like_sulfate_transporter"/>
    <property type="match status" value="1"/>
</dbReference>
<feature type="transmembrane region" description="Helical" evidence="5">
    <location>
        <begin position="21"/>
        <end position="38"/>
    </location>
</feature>
<protein>
    <submittedName>
        <fullName evidence="7">SulP family inorganic anion transporter</fullName>
    </submittedName>
</protein>
<keyword evidence="8" id="KW-1185">Reference proteome</keyword>
<organism evidence="7 8">
    <name type="scientific">Comamonas piscis</name>
    <dbReference type="NCBI Taxonomy" id="1562974"/>
    <lineage>
        <taxon>Bacteria</taxon>
        <taxon>Pseudomonadati</taxon>
        <taxon>Pseudomonadota</taxon>
        <taxon>Betaproteobacteria</taxon>
        <taxon>Burkholderiales</taxon>
        <taxon>Comamonadaceae</taxon>
        <taxon>Comamonas</taxon>
    </lineage>
</organism>
<keyword evidence="4 5" id="KW-0472">Membrane</keyword>
<evidence type="ECO:0000259" key="6">
    <source>
        <dbReference type="PROSITE" id="PS50801"/>
    </source>
</evidence>
<dbReference type="EMBL" id="CP058554">
    <property type="protein sequence ID" value="QMV73921.1"/>
    <property type="molecule type" value="Genomic_DNA"/>
</dbReference>
<dbReference type="RefSeq" id="WP_182323071.1">
    <property type="nucleotide sequence ID" value="NZ_CP058554.1"/>
</dbReference>
<evidence type="ECO:0000256" key="2">
    <source>
        <dbReference type="ARBA" id="ARBA00022692"/>
    </source>
</evidence>
<keyword evidence="3 5" id="KW-1133">Transmembrane helix</keyword>
<feature type="transmembrane region" description="Helical" evidence="5">
    <location>
        <begin position="347"/>
        <end position="364"/>
    </location>
</feature>
<dbReference type="PROSITE" id="PS50801">
    <property type="entry name" value="STAS"/>
    <property type="match status" value="1"/>
</dbReference>
<feature type="domain" description="STAS" evidence="6">
    <location>
        <begin position="445"/>
        <end position="554"/>
    </location>
</feature>
<feature type="transmembrane region" description="Helical" evidence="5">
    <location>
        <begin position="75"/>
        <end position="94"/>
    </location>
</feature>
<dbReference type="Proteomes" id="UP000515240">
    <property type="component" value="Chromosome"/>
</dbReference>
<name>A0A7G5EIU6_9BURK</name>
<dbReference type="InterPro" id="IPR011547">
    <property type="entry name" value="SLC26A/SulP_dom"/>
</dbReference>
<feature type="transmembrane region" description="Helical" evidence="5">
    <location>
        <begin position="323"/>
        <end position="341"/>
    </location>
</feature>
<dbReference type="InterPro" id="IPR001902">
    <property type="entry name" value="SLC26A/SulP_fam"/>
</dbReference>
<evidence type="ECO:0000313" key="7">
    <source>
        <dbReference type="EMBL" id="QMV73921.1"/>
    </source>
</evidence>
<feature type="transmembrane region" description="Helical" evidence="5">
    <location>
        <begin position="44"/>
        <end position="68"/>
    </location>
</feature>
<dbReference type="SUPFAM" id="SSF52091">
    <property type="entry name" value="SpoIIaa-like"/>
    <property type="match status" value="1"/>
</dbReference>
<comment type="subcellular location">
    <subcellularLocation>
        <location evidence="1">Membrane</location>
        <topology evidence="1">Multi-pass membrane protein</topology>
    </subcellularLocation>
</comment>
<dbReference type="KEGG" id="cpis:HS961_14350"/>
<feature type="transmembrane region" description="Helical" evidence="5">
    <location>
        <begin position="245"/>
        <end position="264"/>
    </location>
</feature>
<feature type="transmembrane region" description="Helical" evidence="5">
    <location>
        <begin position="371"/>
        <end position="391"/>
    </location>
</feature>
<reference evidence="7 8" key="1">
    <citation type="journal article" date="2020" name="G3 (Bethesda)">
        <title>CeMbio - The Caenorhabditis elegans Microbiome Resource.</title>
        <authorList>
            <person name="Dirksen P."/>
            <person name="Assie A."/>
            <person name="Zimmermann J."/>
            <person name="Zhang F."/>
            <person name="Tietje A.M."/>
            <person name="Marsh S.A."/>
            <person name="Felix M.A."/>
            <person name="Shapira M."/>
            <person name="Kaleta C."/>
            <person name="Schulenburg H."/>
            <person name="Samuel B."/>
        </authorList>
    </citation>
    <scope>NUCLEOTIDE SEQUENCE [LARGE SCALE GENOMIC DNA]</scope>
    <source>
        <strain evidence="7 8">BIGb0172</strain>
    </source>
</reference>
<dbReference type="PANTHER" id="PTHR11814">
    <property type="entry name" value="SULFATE TRANSPORTER"/>
    <property type="match status" value="1"/>
</dbReference>
<evidence type="ECO:0000256" key="4">
    <source>
        <dbReference type="ARBA" id="ARBA00023136"/>
    </source>
</evidence>
<evidence type="ECO:0000256" key="1">
    <source>
        <dbReference type="ARBA" id="ARBA00004141"/>
    </source>
</evidence>
<evidence type="ECO:0000256" key="5">
    <source>
        <dbReference type="SAM" id="Phobius"/>
    </source>
</evidence>
<feature type="transmembrane region" description="Helical" evidence="5">
    <location>
        <begin position="127"/>
        <end position="151"/>
    </location>
</feature>
<keyword evidence="2 5" id="KW-0812">Transmembrane</keyword>
<feature type="transmembrane region" description="Helical" evidence="5">
    <location>
        <begin position="171"/>
        <end position="192"/>
    </location>
</feature>
<dbReference type="Gene3D" id="3.30.750.24">
    <property type="entry name" value="STAS domain"/>
    <property type="match status" value="1"/>
</dbReference>
<feature type="transmembrane region" description="Helical" evidence="5">
    <location>
        <begin position="100"/>
        <end position="120"/>
    </location>
</feature>
<dbReference type="InterPro" id="IPR036513">
    <property type="entry name" value="STAS_dom_sf"/>
</dbReference>
<dbReference type="Pfam" id="PF00916">
    <property type="entry name" value="Sulfate_transp"/>
    <property type="match status" value="1"/>
</dbReference>
<dbReference type="GO" id="GO:0055085">
    <property type="term" value="P:transmembrane transport"/>
    <property type="evidence" value="ECO:0007669"/>
    <property type="project" value="InterPro"/>
</dbReference>
<sequence length="564" mass="60949">MQPSLIYRIFPFLRWPKPTTQLLRGEFMAGMTVGLMLVPQGVAYAHLAGMPLITGIYASIIPAAVAILFSPSPRLGVGPTALSALLIGASLTGMAEPGSAQWVILAAWMAIMAGLVQFSLGLVRAGWLLNLVTSPVLAGFTQAAALLILASQLPSLLGMRSDWATVWDNPSLGLFDWRSILMGLASIALLVVAKKWRPAFPSAVFVIGCTGLISWATDFADKGGAVVGHLPTGLPQLVWPGMLDWSQFGMLVMPVLVISLVSALETASSAQVEHQQAGTRWDSSQELVAQGLSKMSAGLFGSFATSASFSRSAVNLLAGAKTGYSNVFSILLVVAVVLWFIPALYHVPQAALAAIVMTAVANLVKPRTLVYLFKISRIEGSIAVATFGITLLTAPRIYWGVLSGILLSSCYFLYNRLHPRIVEVGLHPDGSLRDRHLWQLPPLAPDLLALRMDSELDFASAAALEERAANVWTQHAHYRQLALLAQPMNQIDITGVEAFVRLERMAAKRGGMLHIVGMKLPVEARLKRAGLLQDNPHLRMYRTDTEFLQAMNRAHSDEGIEYAI</sequence>
<dbReference type="InterPro" id="IPR002645">
    <property type="entry name" value="STAS_dom"/>
</dbReference>
<dbReference type="AlphaFoldDB" id="A0A7G5EIU6"/>
<gene>
    <name evidence="7" type="ORF">HS961_14350</name>
</gene>
<accession>A0A7G5EIU6</accession>
<evidence type="ECO:0000313" key="8">
    <source>
        <dbReference type="Proteomes" id="UP000515240"/>
    </source>
</evidence>
<proteinExistence type="predicted"/>
<evidence type="ECO:0000256" key="3">
    <source>
        <dbReference type="ARBA" id="ARBA00022989"/>
    </source>
</evidence>
<dbReference type="GO" id="GO:0016020">
    <property type="term" value="C:membrane"/>
    <property type="evidence" value="ECO:0007669"/>
    <property type="project" value="UniProtKB-SubCell"/>
</dbReference>